<dbReference type="CDD" id="cd02440">
    <property type="entry name" value="AdoMet_MTases"/>
    <property type="match status" value="1"/>
</dbReference>
<keyword evidence="3" id="KW-1185">Reference proteome</keyword>
<evidence type="ECO:0000313" key="2">
    <source>
        <dbReference type="EMBL" id="ASG68515.1"/>
    </source>
</evidence>
<dbReference type="Proteomes" id="UP000249910">
    <property type="component" value="Chromosome"/>
</dbReference>
<name>A0ABN5B374_9GAMM</name>
<dbReference type="RefSeq" id="WP_088772995.1">
    <property type="nucleotide sequence ID" value="NZ_AP023082.1"/>
</dbReference>
<dbReference type="EMBL" id="CP022132">
    <property type="protein sequence ID" value="ASG68515.1"/>
    <property type="molecule type" value="Genomic_DNA"/>
</dbReference>
<dbReference type="Pfam" id="PF08241">
    <property type="entry name" value="Methyltransf_11"/>
    <property type="match status" value="1"/>
</dbReference>
<dbReference type="SUPFAM" id="SSF53335">
    <property type="entry name" value="S-adenosyl-L-methionine-dependent methyltransferases"/>
    <property type="match status" value="1"/>
</dbReference>
<evidence type="ECO:0000259" key="1">
    <source>
        <dbReference type="Pfam" id="PF08241"/>
    </source>
</evidence>
<sequence length="271" mass="31007">MISQNWIVEQCQNNVAQWDNILSDRSSGVENWNTNSNIYFQQVCQKCNYLEAVKEIKWSEYINKKDSVVLDLGCGGGWLSAYLSKFKNVKTILALDSSKNYLFNILPGVVSILKGQQNKIIPIEAMFSPLLLEDDSLDIIVASAAVHHAENLESLLVELNTKLKKGGTLILLNETPEKYFRYIARLKLSFIKTILKVALRLYEKNSPKISASGFEYDPYLGDRAYPLWYWKKALHNSGFELVEYIDTNMPTLKDKKGVSLKHMICKKILRD</sequence>
<reference evidence="2 3" key="1">
    <citation type="submission" date="2017-06" db="EMBL/GenBank/DDBJ databases">
        <title>Complete genome of Francisella halioticida.</title>
        <authorList>
            <person name="Sjodin A."/>
        </authorList>
    </citation>
    <scope>NUCLEOTIDE SEQUENCE [LARGE SCALE GENOMIC DNA]</scope>
    <source>
        <strain evidence="2 3">DSM 23729</strain>
    </source>
</reference>
<protein>
    <recommendedName>
        <fullName evidence="1">Methyltransferase type 11 domain-containing protein</fullName>
    </recommendedName>
</protein>
<dbReference type="InterPro" id="IPR013216">
    <property type="entry name" value="Methyltransf_11"/>
</dbReference>
<dbReference type="InterPro" id="IPR029063">
    <property type="entry name" value="SAM-dependent_MTases_sf"/>
</dbReference>
<accession>A0ABN5B374</accession>
<feature type="domain" description="Methyltransferase type 11" evidence="1">
    <location>
        <begin position="70"/>
        <end position="171"/>
    </location>
</feature>
<gene>
    <name evidence="2" type="ORF">CDV26_09040</name>
</gene>
<organism evidence="2 3">
    <name type="scientific">Francisella halioticida</name>
    <dbReference type="NCBI Taxonomy" id="549298"/>
    <lineage>
        <taxon>Bacteria</taxon>
        <taxon>Pseudomonadati</taxon>
        <taxon>Pseudomonadota</taxon>
        <taxon>Gammaproteobacteria</taxon>
        <taxon>Thiotrichales</taxon>
        <taxon>Francisellaceae</taxon>
        <taxon>Francisella</taxon>
    </lineage>
</organism>
<evidence type="ECO:0000313" key="3">
    <source>
        <dbReference type="Proteomes" id="UP000249910"/>
    </source>
</evidence>
<dbReference type="Gene3D" id="3.40.50.150">
    <property type="entry name" value="Vaccinia Virus protein VP39"/>
    <property type="match status" value="1"/>
</dbReference>
<proteinExistence type="predicted"/>